<dbReference type="CDD" id="cd01136">
    <property type="entry name" value="ATPase_flagellum-secretory_path_III"/>
    <property type="match status" value="1"/>
</dbReference>
<evidence type="ECO:0000256" key="1">
    <source>
        <dbReference type="ARBA" id="ARBA00004496"/>
    </source>
</evidence>
<dbReference type="InterPro" id="IPR003593">
    <property type="entry name" value="AAA+_ATPase"/>
</dbReference>
<feature type="domain" description="AAA+ ATPase" evidence="9">
    <location>
        <begin position="147"/>
        <end position="331"/>
    </location>
</feature>
<proteinExistence type="predicted"/>
<keyword evidence="4" id="KW-0547">Nucleotide-binding</keyword>
<evidence type="ECO:0000313" key="11">
    <source>
        <dbReference type="Proteomes" id="UP000001369"/>
    </source>
</evidence>
<dbReference type="PANTHER" id="PTHR15184:SF9">
    <property type="entry name" value="SPI-1 TYPE 3 SECRETION SYSTEM ATPASE"/>
    <property type="match status" value="1"/>
</dbReference>
<dbReference type="OrthoDB" id="9802718at2"/>
<dbReference type="STRING" id="204536.SULAZ_1348"/>
<evidence type="ECO:0000256" key="4">
    <source>
        <dbReference type="ARBA" id="ARBA00022741"/>
    </source>
</evidence>
<dbReference type="GO" id="GO:0005524">
    <property type="term" value="F:ATP binding"/>
    <property type="evidence" value="ECO:0007669"/>
    <property type="project" value="UniProtKB-KW"/>
</dbReference>
<keyword evidence="5" id="KW-0067">ATP-binding</keyword>
<dbReference type="GO" id="GO:0016887">
    <property type="term" value="F:ATP hydrolysis activity"/>
    <property type="evidence" value="ECO:0007669"/>
    <property type="project" value="InterPro"/>
</dbReference>
<keyword evidence="3" id="KW-0963">Cytoplasm</keyword>
<name>C1DW28_SULAA</name>
<keyword evidence="11" id="KW-1185">Reference proteome</keyword>
<comment type="catalytic activity">
    <reaction evidence="8">
        <text>ATP + H2O + cellular proteinSide 1 = ADP + phosphate + cellular proteinSide 2.</text>
        <dbReference type="EC" id="7.4.2.8"/>
    </reaction>
</comment>
<dbReference type="EC" id="3.6.3.14" evidence="10"/>
<dbReference type="InterPro" id="IPR040627">
    <property type="entry name" value="T3SS_ATPase_C"/>
</dbReference>
<accession>C1DW28</accession>
<dbReference type="GO" id="GO:0008564">
    <property type="term" value="F:protein-exporting ATPase activity"/>
    <property type="evidence" value="ECO:0007669"/>
    <property type="project" value="UniProtKB-EC"/>
</dbReference>
<dbReference type="NCBIfam" id="TIGR01026">
    <property type="entry name" value="fliI_yscN"/>
    <property type="match status" value="1"/>
</dbReference>
<dbReference type="FunFam" id="3.40.50.12240:FF:000002">
    <property type="entry name" value="Flagellum-specific ATP synthase FliI"/>
    <property type="match status" value="1"/>
</dbReference>
<dbReference type="RefSeq" id="WP_012673612.1">
    <property type="nucleotide sequence ID" value="NC_012438.1"/>
</dbReference>
<dbReference type="EMBL" id="CP001229">
    <property type="protein sequence ID" value="ACN98287.1"/>
    <property type="molecule type" value="Genomic_DNA"/>
</dbReference>
<reference evidence="10 11" key="1">
    <citation type="journal article" date="2009" name="J. Bacteriol.">
        <title>Complete and draft genome sequences of six members of the Aquificales.</title>
        <authorList>
            <person name="Reysenbach A.L."/>
            <person name="Hamamura N."/>
            <person name="Podar M."/>
            <person name="Griffiths E."/>
            <person name="Ferreira S."/>
            <person name="Hochstein R."/>
            <person name="Heidelberg J."/>
            <person name="Johnson J."/>
            <person name="Mead D."/>
            <person name="Pohorille A."/>
            <person name="Sarmiento M."/>
            <person name="Schweighofer K."/>
            <person name="Seshadri R."/>
            <person name="Voytek M.A."/>
        </authorList>
    </citation>
    <scope>NUCLEOTIDE SEQUENCE [LARGE SCALE GENOMIC DNA]</scope>
    <source>
        <strain evidence="11">Az-Fu1 / DSM 15241 / OCM 825</strain>
    </source>
</reference>
<sequence length="437" mass="48579">MRLKERLKSYPKYKIIGKVKKIKGNTIEAVMPEVSIGDVCFINGKIESQVVGFNDNYTILMTYEDVEGVKVDSPVVLSYTKGNVLVGDDLLGSILDPFGKPLNRENINYSNSYYLKLESINPLERERIKEVLDVGVKVINALITIGKGQRVGILAPAGVGKSTLLGMIARYTDADVNVIALIGERGREVKEFIEDNLGEEGLKKSVVVVATSDMSPLAKIRAVLTSLTIAKYFSDKGKNVLYLLDSLTRVAMAQREIGLSAGEPPTTKGYTPSVFTLMPKIIEQAGNFKGKGSITGIYTVLIEGEEISTDPVADAAVSFLDGHIFLSRQIANKRIYPAVDILKSISRLMPQLVNDEIMNYQRIIINLESKYRDMEDMINLGLYKEGSSKEIDIAIKMHPIIEDFIRQSINEKFDFNSSVENLKKVIEYYLKMGGEIR</sequence>
<evidence type="ECO:0000256" key="6">
    <source>
        <dbReference type="ARBA" id="ARBA00022927"/>
    </source>
</evidence>
<dbReference type="InterPro" id="IPR005714">
    <property type="entry name" value="ATPase_T3SS_FliI/YscN"/>
</dbReference>
<dbReference type="InterPro" id="IPR020003">
    <property type="entry name" value="ATPase_a/bsu_AS"/>
</dbReference>
<evidence type="ECO:0000256" key="7">
    <source>
        <dbReference type="ARBA" id="ARBA00022967"/>
    </source>
</evidence>
<evidence type="ECO:0000256" key="3">
    <source>
        <dbReference type="ARBA" id="ARBA00022490"/>
    </source>
</evidence>
<dbReference type="SMART" id="SM00382">
    <property type="entry name" value="AAA"/>
    <property type="match status" value="1"/>
</dbReference>
<keyword evidence="6" id="KW-0653">Protein transport</keyword>
<dbReference type="GO" id="GO:0046933">
    <property type="term" value="F:proton-transporting ATP synthase activity, rotational mechanism"/>
    <property type="evidence" value="ECO:0007669"/>
    <property type="project" value="TreeGrafter"/>
</dbReference>
<dbReference type="GO" id="GO:0030257">
    <property type="term" value="C:type III protein secretion system complex"/>
    <property type="evidence" value="ECO:0007669"/>
    <property type="project" value="InterPro"/>
</dbReference>
<protein>
    <submittedName>
        <fullName evidence="10">Flagellum-specific ATP synthase</fullName>
        <ecNumber evidence="10">3.6.3.14</ecNumber>
    </submittedName>
</protein>
<dbReference type="PANTHER" id="PTHR15184">
    <property type="entry name" value="ATP SYNTHASE"/>
    <property type="match status" value="1"/>
</dbReference>
<evidence type="ECO:0000256" key="8">
    <source>
        <dbReference type="ARBA" id="ARBA00034006"/>
    </source>
</evidence>
<dbReference type="eggNOG" id="COG1157">
    <property type="taxonomic scope" value="Bacteria"/>
</dbReference>
<dbReference type="Pfam" id="PF18269">
    <property type="entry name" value="T3SS_ATPase_C"/>
    <property type="match status" value="1"/>
</dbReference>
<dbReference type="KEGG" id="saf:SULAZ_1348"/>
<dbReference type="InterPro" id="IPR050053">
    <property type="entry name" value="ATPase_alpha/beta_chains"/>
</dbReference>
<dbReference type="Proteomes" id="UP000001369">
    <property type="component" value="Chromosome"/>
</dbReference>
<dbReference type="HOGENOM" id="CLU_022398_5_1_0"/>
<keyword evidence="7" id="KW-1278">Translocase</keyword>
<dbReference type="InterPro" id="IPR000194">
    <property type="entry name" value="ATPase_F1/V1/A1_a/bsu_nucl-bd"/>
</dbReference>
<dbReference type="AlphaFoldDB" id="C1DW28"/>
<keyword evidence="2" id="KW-0813">Transport</keyword>
<keyword evidence="10" id="KW-0378">Hydrolase</keyword>
<gene>
    <name evidence="10" type="ordered locus">SULAZ_1348</name>
</gene>
<dbReference type="Gene3D" id="3.40.50.12240">
    <property type="match status" value="1"/>
</dbReference>
<dbReference type="GO" id="GO:0005737">
    <property type="term" value="C:cytoplasm"/>
    <property type="evidence" value="ECO:0007669"/>
    <property type="project" value="UniProtKB-SubCell"/>
</dbReference>
<organism evidence="10 11">
    <name type="scientific">Sulfurihydrogenibium azorense (strain DSM 15241 / OCM 825 / Az-Fu1)</name>
    <dbReference type="NCBI Taxonomy" id="204536"/>
    <lineage>
        <taxon>Bacteria</taxon>
        <taxon>Pseudomonadati</taxon>
        <taxon>Aquificota</taxon>
        <taxon>Aquificia</taxon>
        <taxon>Aquificales</taxon>
        <taxon>Hydrogenothermaceae</taxon>
        <taxon>Sulfurihydrogenibium</taxon>
    </lineage>
</organism>
<dbReference type="InterPro" id="IPR027417">
    <property type="entry name" value="P-loop_NTPase"/>
</dbReference>
<comment type="subcellular location">
    <subcellularLocation>
        <location evidence="1">Cytoplasm</location>
    </subcellularLocation>
</comment>
<dbReference type="GO" id="GO:0030254">
    <property type="term" value="P:protein secretion by the type III secretion system"/>
    <property type="evidence" value="ECO:0007669"/>
    <property type="project" value="InterPro"/>
</dbReference>
<evidence type="ECO:0000259" key="9">
    <source>
        <dbReference type="SMART" id="SM00382"/>
    </source>
</evidence>
<evidence type="ECO:0000313" key="10">
    <source>
        <dbReference type="EMBL" id="ACN98287.1"/>
    </source>
</evidence>
<dbReference type="SUPFAM" id="SSF52540">
    <property type="entry name" value="P-loop containing nucleoside triphosphate hydrolases"/>
    <property type="match status" value="1"/>
</dbReference>
<evidence type="ECO:0000256" key="2">
    <source>
        <dbReference type="ARBA" id="ARBA00022448"/>
    </source>
</evidence>
<dbReference type="Pfam" id="PF00006">
    <property type="entry name" value="ATP-synt_ab"/>
    <property type="match status" value="1"/>
</dbReference>
<evidence type="ECO:0000256" key="5">
    <source>
        <dbReference type="ARBA" id="ARBA00022840"/>
    </source>
</evidence>
<dbReference type="PROSITE" id="PS00152">
    <property type="entry name" value="ATPASE_ALPHA_BETA"/>
    <property type="match status" value="1"/>
</dbReference>